<dbReference type="GO" id="GO:0005634">
    <property type="term" value="C:nucleus"/>
    <property type="evidence" value="ECO:0007669"/>
    <property type="project" value="TreeGrafter"/>
</dbReference>
<organism evidence="5 6">
    <name type="scientific">Naganishia liquefaciens</name>
    <dbReference type="NCBI Taxonomy" id="104408"/>
    <lineage>
        <taxon>Eukaryota</taxon>
        <taxon>Fungi</taxon>
        <taxon>Dikarya</taxon>
        <taxon>Basidiomycota</taxon>
        <taxon>Agaricomycotina</taxon>
        <taxon>Tremellomycetes</taxon>
        <taxon>Filobasidiales</taxon>
        <taxon>Filobasidiaceae</taxon>
        <taxon>Naganishia</taxon>
    </lineage>
</organism>
<feature type="domain" description="RRM" evidence="4">
    <location>
        <begin position="397"/>
        <end position="477"/>
    </location>
</feature>
<dbReference type="InterPro" id="IPR000504">
    <property type="entry name" value="RRM_dom"/>
</dbReference>
<dbReference type="OrthoDB" id="1049195at2759"/>
<dbReference type="PANTHER" id="PTHR23003:SF3">
    <property type="entry name" value="FI21236P1-RELATED"/>
    <property type="match status" value="1"/>
</dbReference>
<keyword evidence="1 2" id="KW-0694">RNA-binding</keyword>
<dbReference type="Proteomes" id="UP000620104">
    <property type="component" value="Unassembled WGS sequence"/>
</dbReference>
<sequence>MEDEARVHDEPPGQQQPPAMPPPPSNREIEEVIKNAMALASRSGVSREGSRAGSPEGYRASVEGFPHQPQHQYQQGGPHQHQHLQHQHQHPYNGFMNPQMQMGMGMGRGPMGMGPAPSMQSFHPYPKPVSLPLFKPRPHTPIMFHPAAVGVDGRVNLFVGNLPYRVRWQDLKDLFRRAGTVLRADVSLDPSSNRSRGHGTVLMGSQEDGIKAIELFNGYNWQTRILEVRPDRLPPEYEPQPYIPPSSYGPGVGSRFAPRKDSARFAPNHMGVGPAPTGMSIISPASNHLSPSGAHATTRSVSPFGEVEEDAAFQAAGMSGSGLRGDERRTSVDPGRRATAPVGLGTFEEGQPFNAPFAYDARSSSLSRSVLQGSVPDPSRQLKRPAPPVRQDTLGGRLLYVENLPPTMQWQELKDMFRMSGGSVVRADISQAGGQDRAARGYGTVLFASEADAVAAVERFDGTDYQGRQLQVRQDRTQSGPIPALTPTERAVPPQFPEPERTEEAGPPRGTGLASKRANLPPLRLAPAGGYGAMGNGYGGRMHGSTMSPGGRGMAMTPSMPGFSFHAYPSTPPLMPMGFLSPGLGPFSPALNSPQQFVFNPFMNAAPGAPLNMTPTAQHPTYMMTPGAPLTVDPTSRHHPANPEYFPPVSPISHAHPPLPEPEQGSTTPKLAKREEADVVEGFAQLGLSDTSGQPTGFNSRASFVSTRPELSVGMLVDRDRRASMNDVAQ</sequence>
<feature type="region of interest" description="Disordered" evidence="3">
    <location>
        <begin position="652"/>
        <end position="671"/>
    </location>
</feature>
<feature type="region of interest" description="Disordered" evidence="3">
    <location>
        <begin position="317"/>
        <end position="336"/>
    </location>
</feature>
<dbReference type="SUPFAM" id="SSF54928">
    <property type="entry name" value="RNA-binding domain, RBD"/>
    <property type="match status" value="2"/>
</dbReference>
<dbReference type="PANTHER" id="PTHR23003">
    <property type="entry name" value="RNA RECOGNITION MOTIF RRM DOMAIN CONTAINING PROTEIN"/>
    <property type="match status" value="1"/>
</dbReference>
<dbReference type="InterPro" id="IPR012677">
    <property type="entry name" value="Nucleotide-bd_a/b_plait_sf"/>
</dbReference>
<evidence type="ECO:0000259" key="4">
    <source>
        <dbReference type="PROSITE" id="PS50102"/>
    </source>
</evidence>
<evidence type="ECO:0000256" key="3">
    <source>
        <dbReference type="SAM" id="MobiDB-lite"/>
    </source>
</evidence>
<feature type="compositionally biased region" description="Basic and acidic residues" evidence="3">
    <location>
        <begin position="1"/>
        <end position="11"/>
    </location>
</feature>
<accession>A0A8H3YGQ7</accession>
<protein>
    <recommendedName>
        <fullName evidence="4">RRM domain-containing protein</fullName>
    </recommendedName>
</protein>
<feature type="compositionally biased region" description="Basic residues" evidence="3">
    <location>
        <begin position="80"/>
        <end position="89"/>
    </location>
</feature>
<keyword evidence="6" id="KW-1185">Reference proteome</keyword>
<feature type="region of interest" description="Disordered" evidence="3">
    <location>
        <begin position="1"/>
        <end position="89"/>
    </location>
</feature>
<evidence type="ECO:0000313" key="6">
    <source>
        <dbReference type="Proteomes" id="UP000620104"/>
    </source>
</evidence>
<dbReference type="Gene3D" id="3.30.70.330">
    <property type="match status" value="2"/>
</dbReference>
<gene>
    <name evidence="5" type="ORF">NliqN6_5527</name>
</gene>
<comment type="caution">
    <text evidence="5">The sequence shown here is derived from an EMBL/GenBank/DDBJ whole genome shotgun (WGS) entry which is preliminary data.</text>
</comment>
<dbReference type="InterPro" id="IPR035979">
    <property type="entry name" value="RBD_domain_sf"/>
</dbReference>
<evidence type="ECO:0000256" key="1">
    <source>
        <dbReference type="ARBA" id="ARBA00022884"/>
    </source>
</evidence>
<dbReference type="PROSITE" id="PS50102">
    <property type="entry name" value="RRM"/>
    <property type="match status" value="2"/>
</dbReference>
<dbReference type="EMBL" id="BLZA01000035">
    <property type="protein sequence ID" value="GHJ89125.1"/>
    <property type="molecule type" value="Genomic_DNA"/>
</dbReference>
<dbReference type="FunFam" id="3.30.70.330:FF:000145">
    <property type="entry name" value="Putative RNP domain-containing protein"/>
    <property type="match status" value="1"/>
</dbReference>
<dbReference type="GO" id="GO:0003729">
    <property type="term" value="F:mRNA binding"/>
    <property type="evidence" value="ECO:0007669"/>
    <property type="project" value="TreeGrafter"/>
</dbReference>
<dbReference type="AlphaFoldDB" id="A0A8H3YGQ7"/>
<evidence type="ECO:0000256" key="2">
    <source>
        <dbReference type="PROSITE-ProRule" id="PRU00176"/>
    </source>
</evidence>
<evidence type="ECO:0000313" key="5">
    <source>
        <dbReference type="EMBL" id="GHJ89125.1"/>
    </source>
</evidence>
<dbReference type="SMART" id="SM00360">
    <property type="entry name" value="RRM"/>
    <property type="match status" value="2"/>
</dbReference>
<feature type="compositionally biased region" description="Polar residues" evidence="3">
    <location>
        <begin position="471"/>
        <end position="480"/>
    </location>
</feature>
<feature type="region of interest" description="Disordered" evidence="3">
    <location>
        <begin position="370"/>
        <end position="391"/>
    </location>
</feature>
<dbReference type="GO" id="GO:1990904">
    <property type="term" value="C:ribonucleoprotein complex"/>
    <property type="evidence" value="ECO:0007669"/>
    <property type="project" value="TreeGrafter"/>
</dbReference>
<reference evidence="5" key="1">
    <citation type="submission" date="2020-07" db="EMBL/GenBank/DDBJ databases">
        <title>Draft Genome Sequence of a Deep-Sea Yeast, Naganishia (Cryptococcus) liquefaciens strain N6.</title>
        <authorList>
            <person name="Han Y.W."/>
            <person name="Kajitani R."/>
            <person name="Morimoto H."/>
            <person name="Parhat M."/>
            <person name="Tsubouchi H."/>
            <person name="Bakenova O."/>
            <person name="Ogata M."/>
            <person name="Argunhan B."/>
            <person name="Aoki R."/>
            <person name="Kajiwara S."/>
            <person name="Itoh T."/>
            <person name="Iwasaki H."/>
        </authorList>
    </citation>
    <scope>NUCLEOTIDE SEQUENCE</scope>
    <source>
        <strain evidence="5">N6</strain>
    </source>
</reference>
<proteinExistence type="predicted"/>
<dbReference type="Pfam" id="PF00076">
    <property type="entry name" value="RRM_1"/>
    <property type="match status" value="2"/>
</dbReference>
<feature type="compositionally biased region" description="Basic and acidic residues" evidence="3">
    <location>
        <begin position="324"/>
        <end position="336"/>
    </location>
</feature>
<dbReference type="InterPro" id="IPR050374">
    <property type="entry name" value="RRT5_SRSF_SR"/>
</dbReference>
<feature type="domain" description="RRM" evidence="4">
    <location>
        <begin position="155"/>
        <end position="233"/>
    </location>
</feature>
<dbReference type="GO" id="GO:0005737">
    <property type="term" value="C:cytoplasm"/>
    <property type="evidence" value="ECO:0007669"/>
    <property type="project" value="TreeGrafter"/>
</dbReference>
<feature type="compositionally biased region" description="Low complexity" evidence="3">
    <location>
        <begin position="66"/>
        <end position="79"/>
    </location>
</feature>
<feature type="region of interest" description="Disordered" evidence="3">
    <location>
        <begin position="471"/>
        <end position="518"/>
    </location>
</feature>
<feature type="compositionally biased region" description="Pro residues" evidence="3">
    <location>
        <begin position="14"/>
        <end position="25"/>
    </location>
</feature>
<name>A0A8H3YGQ7_9TREE</name>